<dbReference type="InterPro" id="IPR005861">
    <property type="entry name" value="HisP_aminotrans"/>
</dbReference>
<keyword evidence="6 9" id="KW-0808">Transferase</keyword>
<dbReference type="Pfam" id="PF00155">
    <property type="entry name" value="Aminotran_1_2"/>
    <property type="match status" value="1"/>
</dbReference>
<evidence type="ECO:0000256" key="9">
    <source>
        <dbReference type="HAMAP-Rule" id="MF_01023"/>
    </source>
</evidence>
<dbReference type="PANTHER" id="PTHR43643">
    <property type="entry name" value="HISTIDINOL-PHOSPHATE AMINOTRANSFERASE 2"/>
    <property type="match status" value="1"/>
</dbReference>
<evidence type="ECO:0000256" key="2">
    <source>
        <dbReference type="ARBA" id="ARBA00005011"/>
    </source>
</evidence>
<accession>A0A1V5SWC3</accession>
<dbReference type="InterPro" id="IPR015421">
    <property type="entry name" value="PyrdxlP-dep_Trfase_major"/>
</dbReference>
<dbReference type="GO" id="GO:0000105">
    <property type="term" value="P:L-histidine biosynthetic process"/>
    <property type="evidence" value="ECO:0007669"/>
    <property type="project" value="UniProtKB-UniRule"/>
</dbReference>
<dbReference type="EC" id="2.6.1.9" evidence="9"/>
<dbReference type="UniPathway" id="UPA00031">
    <property type="reaction ID" value="UER00012"/>
</dbReference>
<organism evidence="11">
    <name type="scientific">Candidatus Atribacter allofermentans</name>
    <dbReference type="NCBI Taxonomy" id="1852833"/>
    <lineage>
        <taxon>Bacteria</taxon>
        <taxon>Pseudomonadati</taxon>
        <taxon>Atribacterota</taxon>
        <taxon>Atribacteria</taxon>
        <taxon>Atribacterales</taxon>
        <taxon>Atribacteraceae</taxon>
        <taxon>Atribacter</taxon>
    </lineage>
</organism>
<dbReference type="Proteomes" id="UP000485569">
    <property type="component" value="Unassembled WGS sequence"/>
</dbReference>
<dbReference type="InterPro" id="IPR015424">
    <property type="entry name" value="PyrdxlP-dep_Trfase"/>
</dbReference>
<comment type="catalytic activity">
    <reaction evidence="8 9">
        <text>L-histidinol phosphate + 2-oxoglutarate = 3-(imidazol-4-yl)-2-oxopropyl phosphate + L-glutamate</text>
        <dbReference type="Rhea" id="RHEA:23744"/>
        <dbReference type="ChEBI" id="CHEBI:16810"/>
        <dbReference type="ChEBI" id="CHEBI:29985"/>
        <dbReference type="ChEBI" id="CHEBI:57766"/>
        <dbReference type="ChEBI" id="CHEBI:57980"/>
        <dbReference type="EC" id="2.6.1.9"/>
    </reaction>
</comment>
<keyword evidence="5 9" id="KW-0032">Aminotransferase</keyword>
<dbReference type="EMBL" id="MWBQ01000066">
    <property type="protein sequence ID" value="OQA58768.1"/>
    <property type="molecule type" value="Genomic_DNA"/>
</dbReference>
<feature type="modified residue" description="N6-(pyridoxal phosphate)lysine" evidence="9">
    <location>
        <position position="209"/>
    </location>
</feature>
<dbReference type="PANTHER" id="PTHR43643:SF3">
    <property type="entry name" value="HISTIDINOL-PHOSPHATE AMINOTRANSFERASE"/>
    <property type="match status" value="1"/>
</dbReference>
<protein>
    <recommendedName>
        <fullName evidence="9">Histidinol-phosphate aminotransferase</fullName>
        <ecNumber evidence="9">2.6.1.9</ecNumber>
    </recommendedName>
    <alternativeName>
        <fullName evidence="9">Imidazole acetol-phosphate transaminase</fullName>
    </alternativeName>
</protein>
<dbReference type="PROSITE" id="PS00599">
    <property type="entry name" value="AA_TRANSFER_CLASS_2"/>
    <property type="match status" value="1"/>
</dbReference>
<dbReference type="SUPFAM" id="SSF53383">
    <property type="entry name" value="PLP-dependent transferases"/>
    <property type="match status" value="1"/>
</dbReference>
<evidence type="ECO:0000313" key="11">
    <source>
        <dbReference type="EMBL" id="OQA58768.1"/>
    </source>
</evidence>
<dbReference type="GO" id="GO:0030170">
    <property type="term" value="F:pyridoxal phosphate binding"/>
    <property type="evidence" value="ECO:0007669"/>
    <property type="project" value="InterPro"/>
</dbReference>
<evidence type="ECO:0000256" key="7">
    <source>
        <dbReference type="ARBA" id="ARBA00022898"/>
    </source>
</evidence>
<proteinExistence type="inferred from homology"/>
<dbReference type="InterPro" id="IPR015422">
    <property type="entry name" value="PyrdxlP-dep_Trfase_small"/>
</dbReference>
<dbReference type="Gene3D" id="3.90.1150.10">
    <property type="entry name" value="Aspartate Aminotransferase, domain 1"/>
    <property type="match status" value="1"/>
</dbReference>
<feature type="domain" description="Aminotransferase class I/classII large" evidence="10">
    <location>
        <begin position="25"/>
        <end position="339"/>
    </location>
</feature>
<reference evidence="11" key="1">
    <citation type="submission" date="2017-02" db="EMBL/GenBank/DDBJ databases">
        <title>Delving into the versatile metabolic prowess of the omnipresent phylum Bacteroidetes.</title>
        <authorList>
            <person name="Nobu M.K."/>
            <person name="Mei R."/>
            <person name="Narihiro T."/>
            <person name="Kuroda K."/>
            <person name="Liu W.-T."/>
        </authorList>
    </citation>
    <scope>NUCLEOTIDE SEQUENCE</scope>
    <source>
        <strain evidence="11">ADurb.Bin276</strain>
    </source>
</reference>
<evidence type="ECO:0000256" key="6">
    <source>
        <dbReference type="ARBA" id="ARBA00022679"/>
    </source>
</evidence>
<evidence type="ECO:0000256" key="8">
    <source>
        <dbReference type="ARBA" id="ARBA00047481"/>
    </source>
</evidence>
<evidence type="ECO:0000256" key="5">
    <source>
        <dbReference type="ARBA" id="ARBA00022576"/>
    </source>
</evidence>
<dbReference type="GO" id="GO:0004400">
    <property type="term" value="F:histidinol-phosphate transaminase activity"/>
    <property type="evidence" value="ECO:0007669"/>
    <property type="project" value="UniProtKB-UniRule"/>
</dbReference>
<dbReference type="NCBIfam" id="TIGR01141">
    <property type="entry name" value="hisC"/>
    <property type="match status" value="1"/>
</dbReference>
<comment type="caution">
    <text evidence="11">The sequence shown here is derived from an EMBL/GenBank/DDBJ whole genome shotgun (WGS) entry which is preliminary data.</text>
</comment>
<dbReference type="Gene3D" id="3.40.640.10">
    <property type="entry name" value="Type I PLP-dependent aspartate aminotransferase-like (Major domain)"/>
    <property type="match status" value="1"/>
</dbReference>
<dbReference type="CDD" id="cd00609">
    <property type="entry name" value="AAT_like"/>
    <property type="match status" value="1"/>
</dbReference>
<evidence type="ECO:0000256" key="1">
    <source>
        <dbReference type="ARBA" id="ARBA00001933"/>
    </source>
</evidence>
<keyword evidence="9" id="KW-0028">Amino-acid biosynthesis</keyword>
<comment type="pathway">
    <text evidence="2 9">Amino-acid biosynthesis; L-histidine biosynthesis; L-histidine from 5-phospho-alpha-D-ribose 1-diphosphate: step 7/9.</text>
</comment>
<evidence type="ECO:0000256" key="4">
    <source>
        <dbReference type="ARBA" id="ARBA00011738"/>
    </source>
</evidence>
<dbReference type="InterPro" id="IPR004839">
    <property type="entry name" value="Aminotransferase_I/II_large"/>
</dbReference>
<comment type="subunit">
    <text evidence="4 9">Homodimer.</text>
</comment>
<dbReference type="InterPro" id="IPR050106">
    <property type="entry name" value="HistidinolP_aminotransfase"/>
</dbReference>
<comment type="similarity">
    <text evidence="3 9">Belongs to the class-II pyridoxal-phosphate-dependent aminotransferase family. Histidinol-phosphate aminotransferase subfamily.</text>
</comment>
<evidence type="ECO:0000259" key="10">
    <source>
        <dbReference type="Pfam" id="PF00155"/>
    </source>
</evidence>
<dbReference type="AlphaFoldDB" id="A0A1V5SWC3"/>
<gene>
    <name evidence="9 11" type="primary">hisC</name>
    <name evidence="11" type="ORF">BWY41_00977</name>
</gene>
<sequence length="352" mass="40333">MSYFRKHLELIAGYQPGEQPQDGQYIKLNTNENPYPPSPLVVETLMENLTKHRLSYYPSPLCDELREQASAVYGYPSDWILVGNGSDELLSIVFRAFLGKGDWVLYPYPTYTLYRVLALLQEANFGEIPFEKDYSLPKKVLTGQAQLKVVCNPNSPTGTFLSTMIIENLIKNSSCPVIVDEAYVDFAYDNALSLLKRFPNLIILRTLSKSFSLAGIRVGFLIAQPEMIQGLLKVKDSYNVNWFSQKAAMAALRDLHYMRNNVEKIKQTRKEFSQAMSKLGYEVLPSEANFVMVRKPGENLESEYLYLKKNHILVRYFTEWPDSMRISIGTDSNMQLIIQILKNMTKDNKNDL</sequence>
<comment type="cofactor">
    <cofactor evidence="1 9">
        <name>pyridoxal 5'-phosphate</name>
        <dbReference type="ChEBI" id="CHEBI:597326"/>
    </cofactor>
</comment>
<keyword evidence="7 9" id="KW-0663">Pyridoxal phosphate</keyword>
<name>A0A1V5SWC3_9BACT</name>
<dbReference type="InterPro" id="IPR001917">
    <property type="entry name" value="Aminotrans_II_pyridoxalP_BS"/>
</dbReference>
<evidence type="ECO:0000256" key="3">
    <source>
        <dbReference type="ARBA" id="ARBA00007970"/>
    </source>
</evidence>
<dbReference type="HAMAP" id="MF_01023">
    <property type="entry name" value="HisC_aminotrans_2"/>
    <property type="match status" value="1"/>
</dbReference>
<keyword evidence="9" id="KW-0368">Histidine biosynthesis</keyword>